<sequence length="131" mass="14881">MHSRFSPEVVSLRSKAVKPDQHCGSRPSLRPASSCRCSSCERMLCRSESRSKLFLLLQEKLQPYKIEIAKEAAQAVLLVSRFKASIHRPAMALVRCAEDVIHTVAEVLLLDGQSRERWVLDVERLKDKLHS</sequence>
<proteinExistence type="predicted"/>
<evidence type="ECO:0000313" key="1">
    <source>
        <dbReference type="EMBL" id="KAK1890637.1"/>
    </source>
</evidence>
<gene>
    <name evidence="1" type="ORF">KUDE01_009468</name>
</gene>
<dbReference type="EMBL" id="JASDAP010000015">
    <property type="protein sequence ID" value="KAK1890637.1"/>
    <property type="molecule type" value="Genomic_DNA"/>
</dbReference>
<dbReference type="AlphaFoldDB" id="A0AAD9BUH5"/>
<organism evidence="1 2">
    <name type="scientific">Dissostichus eleginoides</name>
    <name type="common">Patagonian toothfish</name>
    <name type="synonym">Dissostichus amissus</name>
    <dbReference type="NCBI Taxonomy" id="100907"/>
    <lineage>
        <taxon>Eukaryota</taxon>
        <taxon>Metazoa</taxon>
        <taxon>Chordata</taxon>
        <taxon>Craniata</taxon>
        <taxon>Vertebrata</taxon>
        <taxon>Euteleostomi</taxon>
        <taxon>Actinopterygii</taxon>
        <taxon>Neopterygii</taxon>
        <taxon>Teleostei</taxon>
        <taxon>Neoteleostei</taxon>
        <taxon>Acanthomorphata</taxon>
        <taxon>Eupercaria</taxon>
        <taxon>Perciformes</taxon>
        <taxon>Notothenioidei</taxon>
        <taxon>Nototheniidae</taxon>
        <taxon>Dissostichus</taxon>
    </lineage>
</organism>
<reference evidence="1" key="1">
    <citation type="submission" date="2023-04" db="EMBL/GenBank/DDBJ databases">
        <title>Chromosome-level genome of Chaenocephalus aceratus.</title>
        <authorList>
            <person name="Park H."/>
        </authorList>
    </citation>
    <scope>NUCLEOTIDE SEQUENCE</scope>
    <source>
        <strain evidence="1">DE</strain>
        <tissue evidence="1">Muscle</tissue>
    </source>
</reference>
<evidence type="ECO:0000313" key="2">
    <source>
        <dbReference type="Proteomes" id="UP001228049"/>
    </source>
</evidence>
<keyword evidence="2" id="KW-1185">Reference proteome</keyword>
<name>A0AAD9BUH5_DISEL</name>
<protein>
    <submittedName>
        <fullName evidence="1">Uncharacterized protein</fullName>
    </submittedName>
</protein>
<dbReference type="Proteomes" id="UP001228049">
    <property type="component" value="Unassembled WGS sequence"/>
</dbReference>
<feature type="non-terminal residue" evidence="1">
    <location>
        <position position="131"/>
    </location>
</feature>
<comment type="caution">
    <text evidence="1">The sequence shown here is derived from an EMBL/GenBank/DDBJ whole genome shotgun (WGS) entry which is preliminary data.</text>
</comment>
<accession>A0AAD9BUH5</accession>